<dbReference type="KEGG" id="dda:Dd703_2813"/>
<dbReference type="EMBL" id="CP001654">
    <property type="protein sequence ID" value="ACS86590.1"/>
    <property type="molecule type" value="Genomic_DNA"/>
</dbReference>
<keyword evidence="8" id="KW-1185">Reference proteome</keyword>
<keyword evidence="4" id="KW-0406">Ion transport</keyword>
<evidence type="ECO:0000256" key="2">
    <source>
        <dbReference type="ARBA" id="ARBA00008814"/>
    </source>
</evidence>
<gene>
    <name evidence="7" type="ordered locus">Dd703_2813</name>
</gene>
<dbReference type="STRING" id="579405.Dd703_2813"/>
<evidence type="ECO:0000256" key="1">
    <source>
        <dbReference type="ARBA" id="ARBA00004196"/>
    </source>
</evidence>
<dbReference type="HOGENOM" id="CLU_038034_10_0_6"/>
<evidence type="ECO:0000256" key="4">
    <source>
        <dbReference type="ARBA" id="ARBA00022496"/>
    </source>
</evidence>
<keyword evidence="3" id="KW-0813">Transport</keyword>
<keyword evidence="4" id="KW-0410">Iron transport</keyword>
<dbReference type="PANTHER" id="PTHR30532">
    <property type="entry name" value="IRON III DICITRATE-BINDING PERIPLASMIC PROTEIN"/>
    <property type="match status" value="1"/>
</dbReference>
<dbReference type="Proteomes" id="UP000002734">
    <property type="component" value="Chromosome"/>
</dbReference>
<evidence type="ECO:0000313" key="7">
    <source>
        <dbReference type="EMBL" id="ACS86590.1"/>
    </source>
</evidence>
<dbReference type="PROSITE" id="PS50983">
    <property type="entry name" value="FE_B12_PBP"/>
    <property type="match status" value="1"/>
</dbReference>
<comment type="similarity">
    <text evidence="2">Belongs to the bacterial solute-binding protein 8 family.</text>
</comment>
<comment type="subcellular location">
    <subcellularLocation>
        <location evidence="1">Cell envelope</location>
    </subcellularLocation>
</comment>
<proteinExistence type="inferred from homology"/>
<sequence>MTMISPVFHRPDIVRRRLLTAMLLAPWCFPLHGRSSAPEIGRIVALEWLPVELLMALGVTPFGVADVHHYRQWVNAPVLPDNVIDVGLRTEPNLELLARLRPSLLLYSAGYGPSPEQLSTIAPSLSIAFSDGGNPLQVARASLVSLAATLGLGDAAERHLTLFAQFMQQARIRLQPYTHRPLLMFSVVDDRHVVVIGKNSLFQNVLDQLDIENAWQGETNFWGSAVVGIEQLATVSNANAICFDHGNDSQMLRLAASPLWQAMPFIRARRCQRVEPVWFYGATLSAMRLCRVLERAMENAS</sequence>
<dbReference type="eggNOG" id="COG0614">
    <property type="taxonomic scope" value="Bacteria"/>
</dbReference>
<feature type="domain" description="Fe/B12 periplasmic-binding" evidence="6">
    <location>
        <begin position="42"/>
        <end position="301"/>
    </location>
</feature>
<dbReference type="RefSeq" id="WP_015854495.1">
    <property type="nucleotide sequence ID" value="NC_012880.1"/>
</dbReference>
<dbReference type="NCBIfam" id="NF007864">
    <property type="entry name" value="PRK10576.1"/>
    <property type="match status" value="1"/>
</dbReference>
<accession>C6CB62</accession>
<evidence type="ECO:0000256" key="5">
    <source>
        <dbReference type="ARBA" id="ARBA00022729"/>
    </source>
</evidence>
<evidence type="ECO:0000259" key="6">
    <source>
        <dbReference type="PROSITE" id="PS50983"/>
    </source>
</evidence>
<dbReference type="GO" id="GO:1901678">
    <property type="term" value="P:iron coordination entity transport"/>
    <property type="evidence" value="ECO:0007669"/>
    <property type="project" value="UniProtKB-ARBA"/>
</dbReference>
<dbReference type="CDD" id="cd01146">
    <property type="entry name" value="FhuD"/>
    <property type="match status" value="1"/>
</dbReference>
<dbReference type="SUPFAM" id="SSF53807">
    <property type="entry name" value="Helical backbone' metal receptor"/>
    <property type="match status" value="1"/>
</dbReference>
<organism evidence="7 8">
    <name type="scientific">Musicola paradisiaca (strain Ech703)</name>
    <name type="common">Dickeya paradisiaca</name>
    <name type="synonym">Dickeya dadantii</name>
    <dbReference type="NCBI Taxonomy" id="579405"/>
    <lineage>
        <taxon>Bacteria</taxon>
        <taxon>Pseudomonadati</taxon>
        <taxon>Pseudomonadota</taxon>
        <taxon>Gammaproteobacteria</taxon>
        <taxon>Enterobacterales</taxon>
        <taxon>Pectobacteriaceae</taxon>
        <taxon>Musicola</taxon>
    </lineage>
</organism>
<dbReference type="PANTHER" id="PTHR30532:SF1">
    <property type="entry name" value="IRON(3+)-HYDROXAMATE-BINDING PROTEIN FHUD"/>
    <property type="match status" value="1"/>
</dbReference>
<keyword evidence="5" id="KW-0732">Signal</keyword>
<evidence type="ECO:0000256" key="3">
    <source>
        <dbReference type="ARBA" id="ARBA00022448"/>
    </source>
</evidence>
<reference evidence="7" key="1">
    <citation type="submission" date="2009-06" db="EMBL/GenBank/DDBJ databases">
        <title>Complete sequence of Dickeya dadantii Ech703.</title>
        <authorList>
            <consortium name="US DOE Joint Genome Institute"/>
            <person name="Lucas S."/>
            <person name="Copeland A."/>
            <person name="Lapidus A."/>
            <person name="Glavina del Rio T."/>
            <person name="Dalin E."/>
            <person name="Tice H."/>
            <person name="Bruce D."/>
            <person name="Goodwin L."/>
            <person name="Pitluck S."/>
            <person name="Chertkov O."/>
            <person name="Brettin T."/>
            <person name="Detter J.C."/>
            <person name="Han C."/>
            <person name="Larimer F."/>
            <person name="Land M."/>
            <person name="Hauser L."/>
            <person name="Kyrpides N."/>
            <person name="Mikhailova N."/>
            <person name="Balakrishnan V."/>
            <person name="Glasner J."/>
            <person name="Perna N.T."/>
        </authorList>
    </citation>
    <scope>NUCLEOTIDE SEQUENCE [LARGE SCALE GENOMIC DNA]</scope>
    <source>
        <strain evidence="7">Ech703</strain>
    </source>
</reference>
<dbReference type="GO" id="GO:0030288">
    <property type="term" value="C:outer membrane-bounded periplasmic space"/>
    <property type="evidence" value="ECO:0007669"/>
    <property type="project" value="TreeGrafter"/>
</dbReference>
<dbReference type="PRINTS" id="PR01715">
    <property type="entry name" value="FERRIBNDNGPP"/>
</dbReference>
<protein>
    <submittedName>
        <fullName evidence="7">Periplasmic binding protein</fullName>
    </submittedName>
</protein>
<dbReference type="Pfam" id="PF01497">
    <property type="entry name" value="Peripla_BP_2"/>
    <property type="match status" value="1"/>
</dbReference>
<dbReference type="AlphaFoldDB" id="C6CB62"/>
<evidence type="ECO:0000313" key="8">
    <source>
        <dbReference type="Proteomes" id="UP000002734"/>
    </source>
</evidence>
<dbReference type="InterPro" id="IPR051313">
    <property type="entry name" value="Bact_iron-sidero_bind"/>
</dbReference>
<keyword evidence="4" id="KW-0408">Iron</keyword>
<name>C6CB62_MUSP7</name>
<dbReference type="Gene3D" id="3.40.50.1980">
    <property type="entry name" value="Nitrogenase molybdenum iron protein domain"/>
    <property type="match status" value="2"/>
</dbReference>
<dbReference type="InterPro" id="IPR002491">
    <property type="entry name" value="ABC_transptr_periplasmic_BD"/>
</dbReference>